<reference evidence="7 8" key="1">
    <citation type="submission" date="2020-07" db="EMBL/GenBank/DDBJ databases">
        <title>Characterization and genome sequencing of isolate MD1, a novel member within the family Lachnospiraceae.</title>
        <authorList>
            <person name="Rettenmaier R."/>
            <person name="Di Bello L."/>
            <person name="Zinser C."/>
            <person name="Scheitz K."/>
            <person name="Liebl W."/>
            <person name="Zverlov V."/>
        </authorList>
    </citation>
    <scope>NUCLEOTIDE SEQUENCE [LARGE SCALE GENOMIC DNA]</scope>
    <source>
        <strain evidence="7 8">MD1</strain>
    </source>
</reference>
<evidence type="ECO:0000256" key="2">
    <source>
        <dbReference type="ARBA" id="ARBA00022692"/>
    </source>
</evidence>
<keyword evidence="2 5" id="KW-0812">Transmembrane</keyword>
<comment type="subcellular location">
    <subcellularLocation>
        <location evidence="5">Cell membrane</location>
        <topology evidence="5">Multi-pass membrane protein</topology>
    </subcellularLocation>
    <subcellularLocation>
        <location evidence="1">Membrane</location>
        <topology evidence="1">Multi-pass membrane protein</topology>
    </subcellularLocation>
</comment>
<proteinExistence type="inferred from homology"/>
<feature type="transmembrane region" description="Helical" evidence="5">
    <location>
        <begin position="188"/>
        <end position="209"/>
    </location>
</feature>
<dbReference type="InterPro" id="IPR047817">
    <property type="entry name" value="ABC2_TM_bact-type"/>
</dbReference>
<feature type="transmembrane region" description="Helical" evidence="5">
    <location>
        <begin position="21"/>
        <end position="40"/>
    </location>
</feature>
<gene>
    <name evidence="7" type="ORF">H0486_17780</name>
</gene>
<dbReference type="InterPro" id="IPR013525">
    <property type="entry name" value="ABC2_TM"/>
</dbReference>
<dbReference type="PROSITE" id="PS51012">
    <property type="entry name" value="ABC_TM2"/>
    <property type="match status" value="1"/>
</dbReference>
<evidence type="ECO:0000313" key="8">
    <source>
        <dbReference type="Proteomes" id="UP000574276"/>
    </source>
</evidence>
<evidence type="ECO:0000259" key="6">
    <source>
        <dbReference type="PROSITE" id="PS51012"/>
    </source>
</evidence>
<evidence type="ECO:0000256" key="3">
    <source>
        <dbReference type="ARBA" id="ARBA00022989"/>
    </source>
</evidence>
<protein>
    <recommendedName>
        <fullName evidence="5">Transport permease protein</fullName>
    </recommendedName>
</protein>
<dbReference type="GO" id="GO:0043190">
    <property type="term" value="C:ATP-binding cassette (ABC) transporter complex"/>
    <property type="evidence" value="ECO:0007669"/>
    <property type="project" value="InterPro"/>
</dbReference>
<dbReference type="InterPro" id="IPR000412">
    <property type="entry name" value="ABC_2_transport"/>
</dbReference>
<keyword evidence="4 5" id="KW-0472">Membrane</keyword>
<feature type="transmembrane region" description="Helical" evidence="5">
    <location>
        <begin position="71"/>
        <end position="96"/>
    </location>
</feature>
<keyword evidence="8" id="KW-1185">Reference proteome</keyword>
<dbReference type="RefSeq" id="WP_228354280.1">
    <property type="nucleotide sequence ID" value="NZ_JACEGA010000001.1"/>
</dbReference>
<feature type="transmembrane region" description="Helical" evidence="5">
    <location>
        <begin position="116"/>
        <end position="140"/>
    </location>
</feature>
<dbReference type="EMBL" id="JACEGA010000001">
    <property type="protein sequence ID" value="MBB2184720.1"/>
    <property type="molecule type" value="Genomic_DNA"/>
</dbReference>
<keyword evidence="3 5" id="KW-1133">Transmembrane helix</keyword>
<keyword evidence="5" id="KW-0813">Transport</keyword>
<dbReference type="Pfam" id="PF01061">
    <property type="entry name" value="ABC2_membrane"/>
    <property type="match status" value="1"/>
</dbReference>
<evidence type="ECO:0000256" key="1">
    <source>
        <dbReference type="ARBA" id="ARBA00004141"/>
    </source>
</evidence>
<name>A0A839K543_9FIRM</name>
<evidence type="ECO:0000256" key="4">
    <source>
        <dbReference type="ARBA" id="ARBA00023136"/>
    </source>
</evidence>
<dbReference type="AlphaFoldDB" id="A0A839K543"/>
<accession>A0A839K543</accession>
<dbReference type="GO" id="GO:0140359">
    <property type="term" value="F:ABC-type transporter activity"/>
    <property type="evidence" value="ECO:0007669"/>
    <property type="project" value="InterPro"/>
</dbReference>
<evidence type="ECO:0000256" key="5">
    <source>
        <dbReference type="RuleBase" id="RU361157"/>
    </source>
</evidence>
<comment type="similarity">
    <text evidence="5">Belongs to the ABC-2 integral membrane protein family.</text>
</comment>
<dbReference type="PIRSF" id="PIRSF006648">
    <property type="entry name" value="DrrB"/>
    <property type="match status" value="1"/>
</dbReference>
<keyword evidence="5" id="KW-1003">Cell membrane</keyword>
<dbReference type="PANTHER" id="PTHR43229">
    <property type="entry name" value="NODULATION PROTEIN J"/>
    <property type="match status" value="1"/>
</dbReference>
<feature type="transmembrane region" description="Helical" evidence="5">
    <location>
        <begin position="160"/>
        <end position="181"/>
    </location>
</feature>
<comment type="caution">
    <text evidence="7">The sequence shown here is derived from an EMBL/GenBank/DDBJ whole genome shotgun (WGS) entry which is preliminary data.</text>
</comment>
<feature type="domain" description="ABC transmembrane type-2" evidence="6">
    <location>
        <begin position="19"/>
        <end position="298"/>
    </location>
</feature>
<evidence type="ECO:0000313" key="7">
    <source>
        <dbReference type="EMBL" id="MBB2184720.1"/>
    </source>
</evidence>
<feature type="transmembrane region" description="Helical" evidence="5">
    <location>
        <begin position="275"/>
        <end position="294"/>
    </location>
</feature>
<organism evidence="7 8">
    <name type="scientific">Variimorphobacter saccharofermentans</name>
    <dbReference type="NCBI Taxonomy" id="2755051"/>
    <lineage>
        <taxon>Bacteria</taxon>
        <taxon>Bacillati</taxon>
        <taxon>Bacillota</taxon>
        <taxon>Clostridia</taxon>
        <taxon>Lachnospirales</taxon>
        <taxon>Lachnospiraceae</taxon>
        <taxon>Variimorphobacter</taxon>
    </lineage>
</organism>
<dbReference type="Proteomes" id="UP000574276">
    <property type="component" value="Unassembled WGS sequence"/>
</dbReference>
<dbReference type="PANTHER" id="PTHR43229:SF2">
    <property type="entry name" value="NODULATION PROTEIN J"/>
    <property type="match status" value="1"/>
</dbReference>
<dbReference type="InterPro" id="IPR051784">
    <property type="entry name" value="Nod_factor_ABC_transporter"/>
</dbReference>
<sequence>MLLLRLIKRNILVYIRDRSNIFFSLLSMLIIIGLMVVFLGKMNADGVVDLLGQYGGNRDAELDRANAEQLVIMWTLAGIVVVNSITITLAMVGIMVEDEVHKKLSSFYVSPINRGIFVIAYVIAAVIMGIIMCIATVVIGEAYIGITGGEVFSAAQFGDIFLKIIIIVFSSSTMVFLLANFVHSQSAFSGLSTIVGTLVGFLSAIYLPMGMLPEKVQLVLKCMPMLYASSFMRETFTTDIINTTFAGLPSEALEGYKEYMGITISWSDKVVGDNFKLAFLIISGIIFIVIAAVLQRKRNVMSR</sequence>